<gene>
    <name evidence="2" type="ORF">F5890DRAFT_1531272</name>
</gene>
<evidence type="ECO:0000313" key="3">
    <source>
        <dbReference type="Proteomes" id="UP001163850"/>
    </source>
</evidence>
<dbReference type="EMBL" id="MU802074">
    <property type="protein sequence ID" value="KAJ3982167.1"/>
    <property type="molecule type" value="Genomic_DNA"/>
</dbReference>
<protein>
    <recommendedName>
        <fullName evidence="4">F-box domain-containing protein</fullName>
    </recommendedName>
</protein>
<reference evidence="2" key="1">
    <citation type="submission" date="2022-08" db="EMBL/GenBank/DDBJ databases">
        <authorList>
            <consortium name="DOE Joint Genome Institute"/>
            <person name="Min B."/>
            <person name="Riley R."/>
            <person name="Sierra-Patev S."/>
            <person name="Naranjo-Ortiz M."/>
            <person name="Looney B."/>
            <person name="Konkel Z."/>
            <person name="Slot J.C."/>
            <person name="Sakamoto Y."/>
            <person name="Steenwyk J.L."/>
            <person name="Rokas A."/>
            <person name="Carro J."/>
            <person name="Camarero S."/>
            <person name="Ferreira P."/>
            <person name="Molpeceres G."/>
            <person name="Ruiz-Duenas F.J."/>
            <person name="Serrano A."/>
            <person name="Henrissat B."/>
            <person name="Drula E."/>
            <person name="Hughes K.W."/>
            <person name="Mata J.L."/>
            <person name="Ishikawa N.K."/>
            <person name="Vargas-Isla R."/>
            <person name="Ushijima S."/>
            <person name="Smith C.A."/>
            <person name="Ahrendt S."/>
            <person name="Andreopoulos W."/>
            <person name="He G."/>
            <person name="Labutti K."/>
            <person name="Lipzen A."/>
            <person name="Ng V."/>
            <person name="Sandor L."/>
            <person name="Barry K."/>
            <person name="Martinez A.T."/>
            <person name="Xiao Y."/>
            <person name="Gibbons J.G."/>
            <person name="Terashima K."/>
            <person name="Hibbett D.S."/>
            <person name="Grigoriev I.V."/>
        </authorList>
    </citation>
    <scope>NUCLEOTIDE SEQUENCE</scope>
    <source>
        <strain evidence="2">TFB7829</strain>
    </source>
</reference>
<feature type="region of interest" description="Disordered" evidence="1">
    <location>
        <begin position="486"/>
        <end position="506"/>
    </location>
</feature>
<name>A0AA38US65_9AGAR</name>
<comment type="caution">
    <text evidence="2">The sequence shown here is derived from an EMBL/GenBank/DDBJ whole genome shotgun (WGS) entry which is preliminary data.</text>
</comment>
<evidence type="ECO:0008006" key="4">
    <source>
        <dbReference type="Google" id="ProtNLM"/>
    </source>
</evidence>
<dbReference type="AlphaFoldDB" id="A0AA38US65"/>
<evidence type="ECO:0000256" key="1">
    <source>
        <dbReference type="SAM" id="MobiDB-lite"/>
    </source>
</evidence>
<accession>A0AA38US65</accession>
<organism evidence="2 3">
    <name type="scientific">Lentinula detonsa</name>
    <dbReference type="NCBI Taxonomy" id="2804962"/>
    <lineage>
        <taxon>Eukaryota</taxon>
        <taxon>Fungi</taxon>
        <taxon>Dikarya</taxon>
        <taxon>Basidiomycota</taxon>
        <taxon>Agaricomycotina</taxon>
        <taxon>Agaricomycetes</taxon>
        <taxon>Agaricomycetidae</taxon>
        <taxon>Agaricales</taxon>
        <taxon>Marasmiineae</taxon>
        <taxon>Omphalotaceae</taxon>
        <taxon>Lentinula</taxon>
    </lineage>
</organism>
<dbReference type="Proteomes" id="UP001163850">
    <property type="component" value="Unassembled WGS sequence"/>
</dbReference>
<evidence type="ECO:0000313" key="2">
    <source>
        <dbReference type="EMBL" id="KAJ3982167.1"/>
    </source>
</evidence>
<proteinExistence type="predicted"/>
<sequence length="606" mass="69916">MSLTRFTAIAETVPNELWERIAYYANAREVSFLGPPKDIVNICLACRSFDRAIRFDDNPSLYARIFRFKFDYHAPLRRFGISWLTTRSMALELKKRIIVLKQVRQRVCTTQDLWTCYLMMLENDGRNERQLIEWAHLYGYLKRETCLRYEADLHSNTNWFQNTETTSLLLWLWWMTFSRDDVRIENPRVRDSLIYPLLHNLIVASFRYPNFYGPESHLHIPSTEEARCTWSSTPTTPVARVNHFAKEFDLATPLLNVASFLVWTVRLETIREVTPFDRSSISSLPPDRESAIARRMQGPTQTDVLGFHRAQIRAPTHCPSVLCTSFEEEILTQCVKESSEGISLVLGSRRYDQDWHRLAACSDSRAPSLNDNAYTPGALLGNWEGFFVQPSLEDHIALVDDPNRIPAEPVPLYRHPLYFTLQEHHCYDPDVPLAPGSDCTGGQDVLNAWLPQGITLKQYENEIEALDPVSHRNVRYHTFLPKRWDGTQNERVPGTSRKSGGTDENNFTNSFSYPNDILITGQTSEENGAAWGHYILIGRVRLWDGLIVLLRTPRDPTRSDLGRWIFRGYLHDYNLVGHWRETSTSPNLTGYQGGFVAHNLLDHTCM</sequence>